<evidence type="ECO:0000256" key="2">
    <source>
        <dbReference type="ARBA" id="ARBA00022679"/>
    </source>
</evidence>
<keyword evidence="2 5" id="KW-0808">Transferase</keyword>
<dbReference type="GO" id="GO:0043531">
    <property type="term" value="F:ADP binding"/>
    <property type="evidence" value="ECO:0007669"/>
    <property type="project" value="UniProtKB-UniRule"/>
</dbReference>
<comment type="similarity">
    <text evidence="5">Belongs to the pyruvate, phosphate/water dikinase regulatory protein family. PDRP subfamily.</text>
</comment>
<comment type="catalytic activity">
    <reaction evidence="5">
        <text>N(tele)-phospho-L-histidyl/O-phospho-L-threonyl-[pyruvate, phosphate dikinase] + phosphate + H(+) = N(tele)-phospho-L-histidyl/L-threonyl-[pyruvate, phosphate dikinase] + diphosphate</text>
        <dbReference type="Rhea" id="RHEA:43696"/>
        <dbReference type="Rhea" id="RHEA-COMP:10650"/>
        <dbReference type="Rhea" id="RHEA-COMP:10651"/>
        <dbReference type="ChEBI" id="CHEBI:15378"/>
        <dbReference type="ChEBI" id="CHEBI:30013"/>
        <dbReference type="ChEBI" id="CHEBI:33019"/>
        <dbReference type="ChEBI" id="CHEBI:43474"/>
        <dbReference type="ChEBI" id="CHEBI:61977"/>
        <dbReference type="ChEBI" id="CHEBI:83586"/>
        <dbReference type="EC" id="2.7.4.27"/>
    </reaction>
</comment>
<comment type="catalytic activity">
    <reaction evidence="5">
        <text>N(tele)-phospho-L-histidyl/L-threonyl-[pyruvate, phosphate dikinase] + ADP = N(tele)-phospho-L-histidyl/O-phospho-L-threonyl-[pyruvate, phosphate dikinase] + AMP + H(+)</text>
        <dbReference type="Rhea" id="RHEA:43692"/>
        <dbReference type="Rhea" id="RHEA-COMP:10650"/>
        <dbReference type="Rhea" id="RHEA-COMP:10651"/>
        <dbReference type="ChEBI" id="CHEBI:15378"/>
        <dbReference type="ChEBI" id="CHEBI:30013"/>
        <dbReference type="ChEBI" id="CHEBI:61977"/>
        <dbReference type="ChEBI" id="CHEBI:83586"/>
        <dbReference type="ChEBI" id="CHEBI:456215"/>
        <dbReference type="ChEBI" id="CHEBI:456216"/>
        <dbReference type="EC" id="2.7.11.32"/>
    </reaction>
</comment>
<comment type="caution">
    <text evidence="7">The sequence shown here is derived from an EMBL/GenBank/DDBJ whole genome shotgun (WGS) entry which is preliminary data.</text>
</comment>
<evidence type="ECO:0000256" key="5">
    <source>
        <dbReference type="HAMAP-Rule" id="MF_00921"/>
    </source>
</evidence>
<keyword evidence="9" id="KW-1185">Reference proteome</keyword>
<name>A0A1Y4G271_9ACTN</name>
<reference evidence="7" key="3">
    <citation type="journal article" date="2019" name="Microbiol. Resour. Announc.">
        <title>Draft Genome Sequences of Type Strains of Gordonibacter faecihominis, Paraeggerthella hongkongensis, Parvibacter caecicola,Slackia equolifaciens, Slackia faecicanis, and Slackia isoflavoniconvertens.</title>
        <authorList>
            <person name="Danylec N."/>
            <person name="Stoll D.A."/>
            <person name="Dotsch A."/>
            <person name="Huch M."/>
        </authorList>
    </citation>
    <scope>NUCLEOTIDE SEQUENCE</scope>
    <source>
        <strain evidence="7">DSM 27213</strain>
    </source>
</reference>
<dbReference type="Proteomes" id="UP000468327">
    <property type="component" value="Unassembled WGS sequence"/>
</dbReference>
<evidence type="ECO:0000313" key="8">
    <source>
        <dbReference type="Proteomes" id="UP000285258"/>
    </source>
</evidence>
<dbReference type="GO" id="GO:0004674">
    <property type="term" value="F:protein serine/threonine kinase activity"/>
    <property type="evidence" value="ECO:0007669"/>
    <property type="project" value="UniProtKB-UniRule"/>
</dbReference>
<dbReference type="NCBIfam" id="NF003742">
    <property type="entry name" value="PRK05339.1"/>
    <property type="match status" value="1"/>
</dbReference>
<keyword evidence="1 5" id="KW-0723">Serine/threonine-protein kinase</keyword>
<dbReference type="InterPro" id="IPR026565">
    <property type="entry name" value="PPDK_reg"/>
</dbReference>
<dbReference type="PANTHER" id="PTHR31756:SF3">
    <property type="entry name" value="PYRUVATE, PHOSPHATE DIKINASE REGULATORY PROTEIN 1, CHLOROPLASTIC"/>
    <property type="match status" value="1"/>
</dbReference>
<dbReference type="RefSeq" id="WP_087191639.1">
    <property type="nucleotide sequence ID" value="NZ_BAABZN010000001.1"/>
</dbReference>
<keyword evidence="3 5" id="KW-0547">Nucleotide-binding</keyword>
<dbReference type="EC" id="2.7.4.27" evidence="5"/>
<gene>
    <name evidence="6" type="primary">ppsR</name>
    <name evidence="7" type="ORF">DMP12_12660</name>
    <name evidence="6" type="ORF">GO738_15220</name>
</gene>
<sequence length="298" mass="32379">MDDLVSYGTPSAGPGGLPTIHVVSDSVGLTAQAVARAAAAQFGVTNPAIEVLPKVRTFEEIKSFIDEHGAVHRQNSGDGRMLVFYTLVNGHLAGQLAAYAAARDDIVAVDLMTDAIGAIARMTGRDPSTKPGGLHVADQYYFKRIEAIEFTIAHDDGRNPQELSQADIVLLGVSRSSKTPTSIYLAQQGYKVSNIPLDPATEPPRELLDVERTRLFGLMTTAEVLIGIRQRRLGNASVVASSYADPEYVYQDLEKARALMRKLGCIVIHTENRAVEETAQEILRYYERAHPPSADMMG</sequence>
<dbReference type="Pfam" id="PF03618">
    <property type="entry name" value="Kinase-PPPase"/>
    <property type="match status" value="1"/>
</dbReference>
<dbReference type="GO" id="GO:0005524">
    <property type="term" value="F:ATP binding"/>
    <property type="evidence" value="ECO:0007669"/>
    <property type="project" value="InterPro"/>
</dbReference>
<dbReference type="AlphaFoldDB" id="A0A1Y4G271"/>
<evidence type="ECO:0000256" key="1">
    <source>
        <dbReference type="ARBA" id="ARBA00022527"/>
    </source>
</evidence>
<reference evidence="8" key="1">
    <citation type="submission" date="2018-05" db="EMBL/GenBank/DDBJ databases">
        <title>Genome Sequencing of selected type strains of the family Eggerthellaceae.</title>
        <authorList>
            <person name="Danylec N."/>
            <person name="Stoll D.A."/>
            <person name="Doetsch A."/>
            <person name="Huch M."/>
        </authorList>
    </citation>
    <scope>NUCLEOTIDE SEQUENCE [LARGE SCALE GENOMIC DNA]</scope>
    <source>
        <strain evidence="8">DSM 27213</strain>
    </source>
</reference>
<evidence type="ECO:0000313" key="6">
    <source>
        <dbReference type="EMBL" id="MVN16674.1"/>
    </source>
</evidence>
<reference evidence="7" key="2">
    <citation type="journal article" date="2019" name="Int. J. Syst. Evol. Microbiol.">
        <title>Gordonibacter faecihominis is a later heterotypic synonym of Gordonibacter urolithinfaciens.</title>
        <authorList>
            <person name="Danylec N."/>
            <person name="Stoll D.A."/>
            <person name="Huch M."/>
        </authorList>
    </citation>
    <scope>NUCLEOTIDE SEQUENCE</scope>
    <source>
        <strain evidence="7">DSM 27213</strain>
    </source>
</reference>
<dbReference type="HAMAP" id="MF_00921">
    <property type="entry name" value="PDRP"/>
    <property type="match status" value="1"/>
</dbReference>
<keyword evidence="6" id="KW-0670">Pyruvate</keyword>
<evidence type="ECO:0000256" key="3">
    <source>
        <dbReference type="ARBA" id="ARBA00022741"/>
    </source>
</evidence>
<dbReference type="InterPro" id="IPR005177">
    <property type="entry name" value="Kinase-pyrophosphorylase"/>
</dbReference>
<accession>A0A1Y4G271</accession>
<feature type="binding site" evidence="5">
    <location>
        <begin position="172"/>
        <end position="179"/>
    </location>
    <ligand>
        <name>ADP</name>
        <dbReference type="ChEBI" id="CHEBI:456216"/>
    </ligand>
</feature>
<evidence type="ECO:0000256" key="4">
    <source>
        <dbReference type="ARBA" id="ARBA00022777"/>
    </source>
</evidence>
<reference evidence="6 9" key="4">
    <citation type="submission" date="2019-11" db="EMBL/GenBank/DDBJ databases">
        <title>Whole genome shotgun sequencing (WGS) data from Adlercreutzia equolifaciens ResAG-91, Eggerthella lenta MRI-F36, MRI-F37, MRI-F40, ResAG-49, ResAG-88, ResAG-121, ResAG-145, and Gordonibacter sp. ResAG-5, ResAG-26, ResAG-43, ResAG-50, ResAG-59.</title>
        <authorList>
            <person name="Stoll D.A."/>
            <person name="Danylec N."/>
            <person name="Franz C.M.A.P."/>
            <person name="Huch M."/>
        </authorList>
    </citation>
    <scope>NUCLEOTIDE SEQUENCE [LARGE SCALE GENOMIC DNA]</scope>
    <source>
        <strain evidence="6 9">ResAG-59</strain>
    </source>
</reference>
<comment type="function">
    <text evidence="5">Bifunctional serine/threonine kinase and phosphorylase involved in the regulation of the pyruvate, phosphate dikinase (PPDK) by catalyzing its phosphorylation/dephosphorylation.</text>
</comment>
<dbReference type="GO" id="GO:0016776">
    <property type="term" value="F:phosphotransferase activity, phosphate group as acceptor"/>
    <property type="evidence" value="ECO:0007669"/>
    <property type="project" value="UniProtKB-UniRule"/>
</dbReference>
<dbReference type="EMBL" id="QIBW01000019">
    <property type="protein sequence ID" value="ROT88309.1"/>
    <property type="molecule type" value="Genomic_DNA"/>
</dbReference>
<protein>
    <recommendedName>
        <fullName evidence="5">Putative pyruvate, phosphate dikinase regulatory protein</fullName>
        <shortName evidence="5">PPDK regulatory protein</shortName>
        <ecNumber evidence="5">2.7.11.32</ecNumber>
        <ecNumber evidence="5">2.7.4.27</ecNumber>
    </recommendedName>
</protein>
<dbReference type="Proteomes" id="UP000285258">
    <property type="component" value="Unassembled WGS sequence"/>
</dbReference>
<dbReference type="PANTHER" id="PTHR31756">
    <property type="entry name" value="PYRUVATE, PHOSPHATE DIKINASE REGULATORY PROTEIN 1, CHLOROPLASTIC"/>
    <property type="match status" value="1"/>
</dbReference>
<dbReference type="EMBL" id="WPOC01000040">
    <property type="protein sequence ID" value="MVN16674.1"/>
    <property type="molecule type" value="Genomic_DNA"/>
</dbReference>
<organism evidence="7 8">
    <name type="scientific">Gordonibacter urolithinfaciens</name>
    <dbReference type="NCBI Taxonomy" id="1335613"/>
    <lineage>
        <taxon>Bacteria</taxon>
        <taxon>Bacillati</taxon>
        <taxon>Actinomycetota</taxon>
        <taxon>Coriobacteriia</taxon>
        <taxon>Eggerthellales</taxon>
        <taxon>Eggerthellaceae</taxon>
        <taxon>Gordonibacter</taxon>
    </lineage>
</organism>
<evidence type="ECO:0000313" key="9">
    <source>
        <dbReference type="Proteomes" id="UP000468327"/>
    </source>
</evidence>
<evidence type="ECO:0000313" key="7">
    <source>
        <dbReference type="EMBL" id="ROT88309.1"/>
    </source>
</evidence>
<dbReference type="EC" id="2.7.11.32" evidence="5"/>
<proteinExistence type="inferred from homology"/>
<dbReference type="GeneID" id="97354257"/>
<keyword evidence="4 5" id="KW-0418">Kinase</keyword>